<dbReference type="AlphaFoldDB" id="A0A1H6ZRL3"/>
<dbReference type="EMBL" id="FNZH01000005">
    <property type="protein sequence ID" value="SEJ56109.1"/>
    <property type="molecule type" value="Genomic_DNA"/>
</dbReference>
<dbReference type="RefSeq" id="WP_092176365.1">
    <property type="nucleotide sequence ID" value="NZ_FNZH01000005.1"/>
</dbReference>
<organism evidence="2 3">
    <name type="scientific">Cyclobacterium xiamenense</name>
    <dbReference type="NCBI Taxonomy" id="1297121"/>
    <lineage>
        <taxon>Bacteria</taxon>
        <taxon>Pseudomonadati</taxon>
        <taxon>Bacteroidota</taxon>
        <taxon>Cytophagia</taxon>
        <taxon>Cytophagales</taxon>
        <taxon>Cyclobacteriaceae</taxon>
        <taxon>Cyclobacterium</taxon>
    </lineage>
</organism>
<dbReference type="STRING" id="1416801.SAMN05192553_10590"/>
<evidence type="ECO:0000256" key="1">
    <source>
        <dbReference type="SAM" id="MobiDB-lite"/>
    </source>
</evidence>
<name>A0A1H6ZRL3_9BACT</name>
<dbReference type="Proteomes" id="UP000199403">
    <property type="component" value="Unassembled WGS sequence"/>
</dbReference>
<evidence type="ECO:0000313" key="3">
    <source>
        <dbReference type="Proteomes" id="UP000199403"/>
    </source>
</evidence>
<feature type="compositionally biased region" description="Basic residues" evidence="1">
    <location>
        <begin position="26"/>
        <end position="37"/>
    </location>
</feature>
<gene>
    <name evidence="2" type="ORF">SAMN05192553_10590</name>
</gene>
<evidence type="ECO:0000313" key="2">
    <source>
        <dbReference type="EMBL" id="SEJ56109.1"/>
    </source>
</evidence>
<keyword evidence="3" id="KW-1185">Reference proteome</keyword>
<sequence length="68" mass="7405">MKVENSDGSISGKAAAGEMQVDSKVNRNKKNHPRRNRTGGGTIGVFVACNRYYSTGQGSYQRNKLGTR</sequence>
<proteinExistence type="predicted"/>
<accession>A0A1H6ZRL3</accession>
<reference evidence="3" key="1">
    <citation type="submission" date="2016-10" db="EMBL/GenBank/DDBJ databases">
        <authorList>
            <person name="Varghese N."/>
            <person name="Submissions S."/>
        </authorList>
    </citation>
    <scope>NUCLEOTIDE SEQUENCE [LARGE SCALE GENOMIC DNA]</scope>
    <source>
        <strain evidence="3">IBRC-M 10761</strain>
    </source>
</reference>
<protein>
    <submittedName>
        <fullName evidence="2">Uncharacterized protein</fullName>
    </submittedName>
</protein>
<feature type="region of interest" description="Disordered" evidence="1">
    <location>
        <begin position="1"/>
        <end position="42"/>
    </location>
</feature>